<name>A0A6I4UKA1_9SPHN</name>
<sequence>MRSIITTILLLSASPLAAQIATPERPVTDPTTIESPVNPEARAVPLEDIGNSRGFAGVTWSADGKHVFISTNLTGRYNIWRVDAEGSWPLQMTQSDDAQSGLAASRDGKWLYFTQDNGGDEYYDLYRVPTSGGAVERVTATPDLSERSMVPGGADGRIALSVKKKSEAQSNLAVLSPDGTVRVLTAEADPDFEWSPRLWADGGQTIFVNRDKIDSTMTEIWRVDVASGKAIKVLGQDGTIFRVMDVSADGEWLAVTTDVEIGRPRAGLYNLKTSQWKWLKPIVWDQSALRFTRDGKALLVESSDDLRSTLVRYDLATGAETALKLPTGINYTTGSDPRSPDGKSLLVVNMAANVAGELNRYDLADNTVTPITQLALASLRPEALAGSQMVTYTSFDGTRISALVTMPANLKRDGSNPAIVFPHGGPTGKTDDYFDDIAAALASRGFIIIAPNFRGSTGYGKAFQAANYDDMGGGDLKDVIAAKQFLVQSGYVDPKRVGIFGGSYGGFMTLMAIGKAPDEFAAAVQFFGIINWRTMYRDMDEVLKAYLRSLMGTPEENPEGYDRASPLTYVANAKAPLLTIQGDNDIRVPRGQAQEVDDILKAKGNTVETVFYPAEGHGFRKRENQLDSLKRTVDWFERYLKPAAAK</sequence>
<gene>
    <name evidence="9" type="ORF">FHS52_000514</name>
    <name evidence="10" type="ORF">GRI59_04010</name>
</gene>
<evidence type="ECO:0000313" key="10">
    <source>
        <dbReference type="EMBL" id="MXP37779.1"/>
    </source>
</evidence>
<keyword evidence="9" id="KW-0031">Aminopeptidase</keyword>
<dbReference type="GO" id="GO:0004177">
    <property type="term" value="F:aminopeptidase activity"/>
    <property type="evidence" value="ECO:0007669"/>
    <property type="project" value="UniProtKB-KW"/>
</dbReference>
<evidence type="ECO:0000256" key="3">
    <source>
        <dbReference type="ARBA" id="ARBA00022990"/>
    </source>
</evidence>
<dbReference type="Proteomes" id="UP000548685">
    <property type="component" value="Unassembled WGS sequence"/>
</dbReference>
<evidence type="ECO:0000256" key="4">
    <source>
        <dbReference type="ARBA" id="ARBA00032284"/>
    </source>
</evidence>
<dbReference type="SUPFAM" id="SSF53474">
    <property type="entry name" value="alpha/beta-Hydrolases"/>
    <property type="match status" value="1"/>
</dbReference>
<keyword evidence="2" id="KW-0720">Serine protease</keyword>
<dbReference type="InterPro" id="IPR002470">
    <property type="entry name" value="Peptidase_S9A"/>
</dbReference>
<dbReference type="Gene3D" id="2.120.10.30">
    <property type="entry name" value="TolB, C-terminal domain"/>
    <property type="match status" value="2"/>
</dbReference>
<dbReference type="SUPFAM" id="SSF69322">
    <property type="entry name" value="Tricorn protease domain 2"/>
    <property type="match status" value="1"/>
</dbReference>
<dbReference type="EMBL" id="WTYB01000001">
    <property type="protein sequence ID" value="MXP37779.1"/>
    <property type="molecule type" value="Genomic_DNA"/>
</dbReference>
<organism evidence="10 11">
    <name type="scientific">Erythrobacter ramosus</name>
    <dbReference type="NCBI Taxonomy" id="35811"/>
    <lineage>
        <taxon>Bacteria</taxon>
        <taxon>Pseudomonadati</taxon>
        <taxon>Pseudomonadota</taxon>
        <taxon>Alphaproteobacteria</taxon>
        <taxon>Sphingomonadales</taxon>
        <taxon>Erythrobacteraceae</taxon>
        <taxon>Erythrobacter/Porphyrobacter group</taxon>
        <taxon>Erythrobacter</taxon>
    </lineage>
</organism>
<dbReference type="Gene3D" id="3.40.50.1820">
    <property type="entry name" value="alpha/beta hydrolase"/>
    <property type="match status" value="1"/>
</dbReference>
<reference evidence="10 11" key="1">
    <citation type="submission" date="2019-12" db="EMBL/GenBank/DDBJ databases">
        <title>Genomic-based taxomic classification of the family Erythrobacteraceae.</title>
        <authorList>
            <person name="Xu L."/>
        </authorList>
    </citation>
    <scope>NUCLEOTIDE SEQUENCE [LARGE SCALE GENOMIC DNA]</scope>
    <source>
        <strain evidence="10 11">JCM 10282</strain>
    </source>
</reference>
<keyword evidence="1 10" id="KW-0378">Hydrolase</keyword>
<evidence type="ECO:0000256" key="6">
    <source>
        <dbReference type="ARBA" id="ARBA00045885"/>
    </source>
</evidence>
<evidence type="ECO:0000256" key="2">
    <source>
        <dbReference type="ARBA" id="ARBA00022825"/>
    </source>
</evidence>
<dbReference type="Proteomes" id="UP000430021">
    <property type="component" value="Unassembled WGS sequence"/>
</dbReference>
<evidence type="ECO:0000313" key="9">
    <source>
        <dbReference type="EMBL" id="MBB3774571.1"/>
    </source>
</evidence>
<comment type="function">
    <text evidence="6">This enzyme catalyzes the hydrolysis of the N-terminal peptide bond of an N-acetylated peptide to generate an N-acetylated amino acid and a peptide with a free N-terminus. It preferentially cleaves off Ac-Ala, Ac-Met and Ac-Ser. Also, involved in the degradation of oxidized and glycated proteins.</text>
</comment>
<comment type="caution">
    <text evidence="10">The sequence shown here is derived from an EMBL/GenBank/DDBJ whole genome shotgun (WGS) entry which is preliminary data.</text>
</comment>
<dbReference type="InterPro" id="IPR011659">
    <property type="entry name" value="WD40"/>
</dbReference>
<feature type="chain" id="PRO_5026076120" description="Acyl-peptide hydrolase" evidence="7">
    <location>
        <begin position="18"/>
        <end position="646"/>
    </location>
</feature>
<dbReference type="InterPro" id="IPR011042">
    <property type="entry name" value="6-blade_b-propeller_TolB-like"/>
</dbReference>
<dbReference type="Pfam" id="PF07676">
    <property type="entry name" value="PD40"/>
    <property type="match status" value="1"/>
</dbReference>
<keyword evidence="3" id="KW-0007">Acetylation</keyword>
<dbReference type="PANTHER" id="PTHR42776:SF27">
    <property type="entry name" value="DIPEPTIDYL PEPTIDASE FAMILY MEMBER 6"/>
    <property type="match status" value="1"/>
</dbReference>
<dbReference type="PRINTS" id="PR00862">
    <property type="entry name" value="PROLIGOPTASE"/>
</dbReference>
<dbReference type="PANTHER" id="PTHR42776">
    <property type="entry name" value="SERINE PEPTIDASE S9 FAMILY MEMBER"/>
    <property type="match status" value="1"/>
</dbReference>
<dbReference type="PROSITE" id="PS00708">
    <property type="entry name" value="PRO_ENDOPEP_SER"/>
    <property type="match status" value="1"/>
</dbReference>
<feature type="signal peptide" evidence="7">
    <location>
        <begin position="1"/>
        <end position="17"/>
    </location>
</feature>
<evidence type="ECO:0000313" key="12">
    <source>
        <dbReference type="Proteomes" id="UP000548685"/>
    </source>
</evidence>
<dbReference type="EMBL" id="JACICE010000001">
    <property type="protein sequence ID" value="MBB3774571.1"/>
    <property type="molecule type" value="Genomic_DNA"/>
</dbReference>
<evidence type="ECO:0000256" key="7">
    <source>
        <dbReference type="SAM" id="SignalP"/>
    </source>
</evidence>
<evidence type="ECO:0000313" key="11">
    <source>
        <dbReference type="Proteomes" id="UP000430021"/>
    </source>
</evidence>
<proteinExistence type="predicted"/>
<keyword evidence="9" id="KW-0645">Protease</keyword>
<dbReference type="InterPro" id="IPR001375">
    <property type="entry name" value="Peptidase_S9_cat"/>
</dbReference>
<evidence type="ECO:0000256" key="5">
    <source>
        <dbReference type="ARBA" id="ARBA00032596"/>
    </source>
</evidence>
<keyword evidence="12" id="KW-1185">Reference proteome</keyword>
<dbReference type="OrthoDB" id="1094230at2"/>
<dbReference type="AlphaFoldDB" id="A0A6I4UKA1"/>
<dbReference type="GO" id="GO:0006508">
    <property type="term" value="P:proteolysis"/>
    <property type="evidence" value="ECO:0007669"/>
    <property type="project" value="InterPro"/>
</dbReference>
<evidence type="ECO:0000256" key="1">
    <source>
        <dbReference type="ARBA" id="ARBA00022801"/>
    </source>
</evidence>
<keyword evidence="7" id="KW-0732">Signal</keyword>
<protein>
    <recommendedName>
        <fullName evidence="5">Acyl-peptide hydrolase</fullName>
    </recommendedName>
    <alternativeName>
        <fullName evidence="4">Acylaminoacyl-peptidase</fullName>
    </alternativeName>
</protein>
<reference evidence="9 12" key="2">
    <citation type="submission" date="2020-08" db="EMBL/GenBank/DDBJ databases">
        <title>Genomic Encyclopedia of Type Strains, Phase IV (KMG-IV): sequencing the most valuable type-strain genomes for metagenomic binning, comparative biology and taxonomic classification.</title>
        <authorList>
            <person name="Goeker M."/>
        </authorList>
    </citation>
    <scope>NUCLEOTIDE SEQUENCE [LARGE SCALE GENOMIC DNA]</scope>
    <source>
        <strain evidence="9 12">DSM 8510</strain>
    </source>
</reference>
<dbReference type="InterPro" id="IPR029058">
    <property type="entry name" value="AB_hydrolase_fold"/>
</dbReference>
<dbReference type="RefSeq" id="WP_160759889.1">
    <property type="nucleotide sequence ID" value="NZ_BAAADZ010000002.1"/>
</dbReference>
<feature type="domain" description="Peptidase S9 prolyl oligopeptidase catalytic" evidence="8">
    <location>
        <begin position="434"/>
        <end position="641"/>
    </location>
</feature>
<dbReference type="InterPro" id="IPR002471">
    <property type="entry name" value="Pept_S9_AS"/>
</dbReference>
<dbReference type="Pfam" id="PF00326">
    <property type="entry name" value="Peptidase_S9"/>
    <property type="match status" value="1"/>
</dbReference>
<dbReference type="GO" id="GO:0004252">
    <property type="term" value="F:serine-type endopeptidase activity"/>
    <property type="evidence" value="ECO:0007669"/>
    <property type="project" value="InterPro"/>
</dbReference>
<accession>A0A6I4UKA1</accession>
<evidence type="ECO:0000259" key="8">
    <source>
        <dbReference type="Pfam" id="PF00326"/>
    </source>
</evidence>